<dbReference type="OrthoDB" id="4310724at2759"/>
<keyword evidence="3 9" id="KW-0547">Nucleotide-binding</keyword>
<feature type="region of interest" description="Disordered" evidence="10">
    <location>
        <begin position="93"/>
        <end position="141"/>
    </location>
</feature>
<dbReference type="InterPro" id="IPR014001">
    <property type="entry name" value="Helicase_ATP-bd"/>
</dbReference>
<evidence type="ECO:0000256" key="10">
    <source>
        <dbReference type="SAM" id="MobiDB-lite"/>
    </source>
</evidence>
<dbReference type="GO" id="GO:0005730">
    <property type="term" value="C:nucleolus"/>
    <property type="evidence" value="ECO:0007669"/>
    <property type="project" value="UniProtKB-SubCell"/>
</dbReference>
<dbReference type="PROSITE" id="PS51195">
    <property type="entry name" value="Q_MOTIF"/>
    <property type="match status" value="1"/>
</dbReference>
<dbReference type="PROSITE" id="PS00039">
    <property type="entry name" value="DEAD_ATP_HELICASE"/>
    <property type="match status" value="1"/>
</dbReference>
<dbReference type="PROSITE" id="PS51194">
    <property type="entry name" value="HELICASE_CTER"/>
    <property type="match status" value="1"/>
</dbReference>
<feature type="domain" description="Helicase C-terminal" evidence="12">
    <location>
        <begin position="546"/>
        <end position="698"/>
    </location>
</feature>
<dbReference type="SMART" id="SM00487">
    <property type="entry name" value="DEXDc"/>
    <property type="match status" value="1"/>
</dbReference>
<dbReference type="InterPro" id="IPR027417">
    <property type="entry name" value="P-loop_NTPase"/>
</dbReference>
<dbReference type="Pfam" id="PF00270">
    <property type="entry name" value="DEAD"/>
    <property type="match status" value="1"/>
</dbReference>
<evidence type="ECO:0000256" key="3">
    <source>
        <dbReference type="ARBA" id="ARBA00022741"/>
    </source>
</evidence>
<evidence type="ECO:0000256" key="2">
    <source>
        <dbReference type="ARBA" id="ARBA00022552"/>
    </source>
</evidence>
<keyword evidence="15" id="KW-1185">Reference proteome</keyword>
<comment type="subcellular location">
    <subcellularLocation>
        <location evidence="1">Nucleus</location>
        <location evidence="1">Nucleolus</location>
    </subcellularLocation>
</comment>
<feature type="region of interest" description="Disordered" evidence="10">
    <location>
        <begin position="1"/>
        <end position="48"/>
    </location>
</feature>
<feature type="domain" description="DEAD-box RNA helicase Q" evidence="13">
    <location>
        <begin position="220"/>
        <end position="248"/>
    </location>
</feature>
<feature type="domain" description="Helicase ATP-binding" evidence="11">
    <location>
        <begin position="255"/>
        <end position="495"/>
    </location>
</feature>
<evidence type="ECO:0000256" key="9">
    <source>
        <dbReference type="RuleBase" id="RU365068"/>
    </source>
</evidence>
<evidence type="ECO:0000256" key="7">
    <source>
        <dbReference type="ARBA" id="ARBA00022884"/>
    </source>
</evidence>
<dbReference type="SUPFAM" id="SSF52540">
    <property type="entry name" value="P-loop containing nucleoside triphosphate hydrolases"/>
    <property type="match status" value="2"/>
</dbReference>
<dbReference type="Proteomes" id="UP000765509">
    <property type="component" value="Unassembled WGS sequence"/>
</dbReference>
<dbReference type="EC" id="3.6.4.13" evidence="9"/>
<comment type="catalytic activity">
    <reaction evidence="9">
        <text>ATP + H2O = ADP + phosphate + H(+)</text>
        <dbReference type="Rhea" id="RHEA:13065"/>
        <dbReference type="ChEBI" id="CHEBI:15377"/>
        <dbReference type="ChEBI" id="CHEBI:15378"/>
        <dbReference type="ChEBI" id="CHEBI:30616"/>
        <dbReference type="ChEBI" id="CHEBI:43474"/>
        <dbReference type="ChEBI" id="CHEBI:456216"/>
        <dbReference type="EC" id="3.6.4.13"/>
    </reaction>
</comment>
<dbReference type="Gene3D" id="3.40.50.300">
    <property type="entry name" value="P-loop containing nucleotide triphosphate hydrolases"/>
    <property type="match status" value="2"/>
</dbReference>
<dbReference type="PROSITE" id="PS51192">
    <property type="entry name" value="HELICASE_ATP_BIND_1"/>
    <property type="match status" value="1"/>
</dbReference>
<dbReference type="InterPro" id="IPR011545">
    <property type="entry name" value="DEAD/DEAH_box_helicase_dom"/>
</dbReference>
<comment type="caution">
    <text evidence="14">The sequence shown here is derived from an EMBL/GenBank/DDBJ whole genome shotgun (WGS) entry which is preliminary data.</text>
</comment>
<accession>A0A9Q3BTU2</accession>
<evidence type="ECO:0000256" key="6">
    <source>
        <dbReference type="ARBA" id="ARBA00022840"/>
    </source>
</evidence>
<evidence type="ECO:0000259" key="11">
    <source>
        <dbReference type="PROSITE" id="PS51192"/>
    </source>
</evidence>
<evidence type="ECO:0000256" key="5">
    <source>
        <dbReference type="ARBA" id="ARBA00022806"/>
    </source>
</evidence>
<organism evidence="14 15">
    <name type="scientific">Austropuccinia psidii MF-1</name>
    <dbReference type="NCBI Taxonomy" id="1389203"/>
    <lineage>
        <taxon>Eukaryota</taxon>
        <taxon>Fungi</taxon>
        <taxon>Dikarya</taxon>
        <taxon>Basidiomycota</taxon>
        <taxon>Pucciniomycotina</taxon>
        <taxon>Pucciniomycetes</taxon>
        <taxon>Pucciniales</taxon>
        <taxon>Sphaerophragmiaceae</taxon>
        <taxon>Austropuccinia</taxon>
    </lineage>
</organism>
<gene>
    <name evidence="14" type="ORF">O181_010466</name>
</gene>
<evidence type="ECO:0000256" key="4">
    <source>
        <dbReference type="ARBA" id="ARBA00022801"/>
    </source>
</evidence>
<evidence type="ECO:0000256" key="1">
    <source>
        <dbReference type="ARBA" id="ARBA00004604"/>
    </source>
</evidence>
<dbReference type="InterPro" id="IPR001650">
    <property type="entry name" value="Helicase_C-like"/>
</dbReference>
<dbReference type="CDD" id="cd18787">
    <property type="entry name" value="SF2_C_DEAD"/>
    <property type="match status" value="1"/>
</dbReference>
<dbReference type="InterPro" id="IPR014014">
    <property type="entry name" value="RNA_helicase_DEAD_Q_motif"/>
</dbReference>
<keyword evidence="2" id="KW-0698">rRNA processing</keyword>
<dbReference type="SMART" id="SM00490">
    <property type="entry name" value="HELICc"/>
    <property type="match status" value="1"/>
</dbReference>
<dbReference type="PANTHER" id="PTHR24031">
    <property type="entry name" value="RNA HELICASE"/>
    <property type="match status" value="1"/>
</dbReference>
<dbReference type="GO" id="GO:0003724">
    <property type="term" value="F:RNA helicase activity"/>
    <property type="evidence" value="ECO:0007669"/>
    <property type="project" value="UniProtKB-EC"/>
</dbReference>
<comment type="function">
    <text evidence="9">RNA helicase.</text>
</comment>
<proteinExistence type="inferred from homology"/>
<dbReference type="GO" id="GO:0006364">
    <property type="term" value="P:rRNA processing"/>
    <property type="evidence" value="ECO:0007669"/>
    <property type="project" value="UniProtKB-KW"/>
</dbReference>
<dbReference type="InterPro" id="IPR000629">
    <property type="entry name" value="RNA-helicase_DEAD-box_CS"/>
</dbReference>
<evidence type="ECO:0000256" key="8">
    <source>
        <dbReference type="PROSITE-ProRule" id="PRU00552"/>
    </source>
</evidence>
<dbReference type="GO" id="GO:0005524">
    <property type="term" value="F:ATP binding"/>
    <property type="evidence" value="ECO:0007669"/>
    <property type="project" value="UniProtKB-UniRule"/>
</dbReference>
<evidence type="ECO:0000259" key="12">
    <source>
        <dbReference type="PROSITE" id="PS51194"/>
    </source>
</evidence>
<evidence type="ECO:0000259" key="13">
    <source>
        <dbReference type="PROSITE" id="PS51195"/>
    </source>
</evidence>
<protein>
    <recommendedName>
        <fullName evidence="9">ATP-dependent RNA helicase</fullName>
        <ecNumber evidence="9">3.6.4.13</ecNumber>
    </recommendedName>
</protein>
<feature type="compositionally biased region" description="Low complexity" evidence="10">
    <location>
        <begin position="193"/>
        <end position="207"/>
    </location>
</feature>
<feature type="compositionally biased region" description="Basic and acidic residues" evidence="10">
    <location>
        <begin position="98"/>
        <end position="113"/>
    </location>
</feature>
<sequence length="837" mass="93775">MISKDEQDACFDDCEPIGDQVTFDEGDDSNRNDESDFIPSITTGVDSTKPTLFDKLPWKTVKLSNFISDGLSFEADGGLLGLEELDGSVWEQFKSKKKPDQSDNATKKDDDFKTNIIKSTQAEEHQENSETPLSIIDKDARKKAKKERLAKLRRLKKEKKQLQTTSMGHDVSVIPKSPNPAMDDNNLEGIDWNQLDNLSDNDQNENSTSDLASFDESLLPDWSDFNLANSLKRGLHNLSFTKPTSVQNSSLRISLSSSPSPRDLVVIAETGSGKTLAYTLPILNELINSAPLSLSSIDDDDCLPIKSLILTPTRELCLQVKTHIDLFLKAMCSLTSLPLTGNHASTPNRTGVSTVSICGGIAIAKQRKQLERSKNLCSPGKGGRGCIVIATPGRLWDMIQSWSALAEGIKRCLDWLVFDEADKMIERGHFEEIEKILKLTRRPRQIESAEDGGDEWSKEENIVVKEDIRTMVFSATMDKNLQINLKKNWKKTARQDEQTDPMHDLLDRIDFRDEKPELIDLTPDGRTVGGLKECKIQCLLKDKDLYLFHFLLRYSGRTIVFLSSISALRRLAPLLTLLLPHNLVLTLHSEMQQRARLKALDRFRTTSKSILLSTDVAARGLDIPLVEHVIHYQIPRTVDCYVHRSGRTARAGRGGVSLALIAPDEIRVWASLMKSLGKPDMPSPPIEHSISNKLKELLELAKKIDFLEHSTSKQAHEENWLKKTAAMMEVDVDDLHSSSDNEMLSGSKQKVKETKAVVRQLKAKLSEQLSSSIILKGMVVTQTKKRNRPLGNCYITDPKVIETFINGESHEKLIGLTQHVNAIEELNQSSKKKTKLV</sequence>
<keyword evidence="6 9" id="KW-0067">ATP-binding</keyword>
<reference evidence="14" key="1">
    <citation type="submission" date="2021-03" db="EMBL/GenBank/DDBJ databases">
        <title>Draft genome sequence of rust myrtle Austropuccinia psidii MF-1, a brazilian biotype.</title>
        <authorList>
            <person name="Quecine M.C."/>
            <person name="Pachon D.M.R."/>
            <person name="Bonatelli M.L."/>
            <person name="Correr F.H."/>
            <person name="Franceschini L.M."/>
            <person name="Leite T.F."/>
            <person name="Margarido G.R.A."/>
            <person name="Almeida C.A."/>
            <person name="Ferrarezi J.A."/>
            <person name="Labate C.A."/>
        </authorList>
    </citation>
    <scope>NUCLEOTIDE SEQUENCE</scope>
    <source>
        <strain evidence="14">MF-1</strain>
    </source>
</reference>
<dbReference type="GO" id="GO:0016787">
    <property type="term" value="F:hydrolase activity"/>
    <property type="evidence" value="ECO:0007669"/>
    <property type="project" value="UniProtKB-KW"/>
</dbReference>
<keyword evidence="7 9" id="KW-0694">RNA-binding</keyword>
<dbReference type="AlphaFoldDB" id="A0A9Q3BTU2"/>
<comment type="similarity">
    <text evidence="9">Belongs to the DEAD box helicase family.</text>
</comment>
<keyword evidence="4 9" id="KW-0378">Hydrolase</keyword>
<comment type="domain">
    <text evidence="9">The Q motif is unique to and characteristic of the DEAD box family of RNA helicases and controls ATP binding and hydrolysis.</text>
</comment>
<name>A0A9Q3BTU2_9BASI</name>
<dbReference type="Pfam" id="PF00271">
    <property type="entry name" value="Helicase_C"/>
    <property type="match status" value="1"/>
</dbReference>
<keyword evidence="5 9" id="KW-0347">Helicase</keyword>
<feature type="compositionally biased region" description="Acidic residues" evidence="10">
    <location>
        <begin position="8"/>
        <end position="27"/>
    </location>
</feature>
<feature type="region of interest" description="Disordered" evidence="10">
    <location>
        <begin position="153"/>
        <end position="210"/>
    </location>
</feature>
<evidence type="ECO:0000313" key="15">
    <source>
        <dbReference type="Proteomes" id="UP000765509"/>
    </source>
</evidence>
<dbReference type="GO" id="GO:0003723">
    <property type="term" value="F:RNA binding"/>
    <property type="evidence" value="ECO:0007669"/>
    <property type="project" value="UniProtKB-UniRule"/>
</dbReference>
<evidence type="ECO:0000313" key="14">
    <source>
        <dbReference type="EMBL" id="MBW0470751.1"/>
    </source>
</evidence>
<dbReference type="EMBL" id="AVOT02002535">
    <property type="protein sequence ID" value="MBW0470751.1"/>
    <property type="molecule type" value="Genomic_DNA"/>
</dbReference>
<feature type="short sequence motif" description="Q motif" evidence="8">
    <location>
        <begin position="220"/>
        <end position="248"/>
    </location>
</feature>